<dbReference type="AlphaFoldDB" id="A0A370B1E4"/>
<name>A0A370B1E4_9ACTN</name>
<comment type="caution">
    <text evidence="2">The sequence shown here is derived from an EMBL/GenBank/DDBJ whole genome shotgun (WGS) entry which is preliminary data.</text>
</comment>
<evidence type="ECO:0008006" key="4">
    <source>
        <dbReference type="Google" id="ProtNLM"/>
    </source>
</evidence>
<protein>
    <recommendedName>
        <fullName evidence="4">Peptidase inhibitor family I36 protein</fullName>
    </recommendedName>
</protein>
<dbReference type="OrthoDB" id="4310827at2"/>
<organism evidence="2 3">
    <name type="scientific">Streptomyces corynorhini</name>
    <dbReference type="NCBI Taxonomy" id="2282652"/>
    <lineage>
        <taxon>Bacteria</taxon>
        <taxon>Bacillati</taxon>
        <taxon>Actinomycetota</taxon>
        <taxon>Actinomycetes</taxon>
        <taxon>Kitasatosporales</taxon>
        <taxon>Streptomycetaceae</taxon>
        <taxon>Streptomyces</taxon>
    </lineage>
</organism>
<evidence type="ECO:0000256" key="1">
    <source>
        <dbReference type="SAM" id="SignalP"/>
    </source>
</evidence>
<feature type="chain" id="PRO_5038970167" description="Peptidase inhibitor family I36 protein" evidence="1">
    <location>
        <begin position="22"/>
        <end position="124"/>
    </location>
</feature>
<dbReference type="Proteomes" id="UP000253741">
    <property type="component" value="Unassembled WGS sequence"/>
</dbReference>
<proteinExistence type="predicted"/>
<gene>
    <name evidence="2" type="ORF">DVH02_30705</name>
</gene>
<keyword evidence="1" id="KW-0732">Signal</keyword>
<evidence type="ECO:0000313" key="2">
    <source>
        <dbReference type="EMBL" id="RDG34189.1"/>
    </source>
</evidence>
<sequence>MRKPAIAALAASFALAGVVAAAPTASAEANPPGCGKGNFCIYSGENQTGTLVVKAVNNWSGSVSGRSIFNNGNVQPGFDHIQLTWTYNGGTWTDCYHYNPGPGRYKENFAAGVVFKKAVWRGEC</sequence>
<dbReference type="EMBL" id="QQNA01000322">
    <property type="protein sequence ID" value="RDG34189.1"/>
    <property type="molecule type" value="Genomic_DNA"/>
</dbReference>
<dbReference type="RefSeq" id="WP_114627121.1">
    <property type="nucleotide sequence ID" value="NZ_QQNA01000322.1"/>
</dbReference>
<keyword evidence="3" id="KW-1185">Reference proteome</keyword>
<feature type="signal peptide" evidence="1">
    <location>
        <begin position="1"/>
        <end position="21"/>
    </location>
</feature>
<dbReference type="Pfam" id="PF03995">
    <property type="entry name" value="Inhibitor_I36"/>
    <property type="match status" value="1"/>
</dbReference>
<accession>A0A370B1E4</accession>
<reference evidence="2 3" key="1">
    <citation type="submission" date="2018-07" db="EMBL/GenBank/DDBJ databases">
        <title>Streptomyces species from bats.</title>
        <authorList>
            <person name="Dunlap C."/>
        </authorList>
    </citation>
    <scope>NUCLEOTIDE SEQUENCE [LARGE SCALE GENOMIC DNA]</scope>
    <source>
        <strain evidence="2 3">AC230</strain>
    </source>
</reference>
<evidence type="ECO:0000313" key="3">
    <source>
        <dbReference type="Proteomes" id="UP000253741"/>
    </source>
</evidence>